<organism evidence="2 3">
    <name type="scientific">Lophium mytilinum</name>
    <dbReference type="NCBI Taxonomy" id="390894"/>
    <lineage>
        <taxon>Eukaryota</taxon>
        <taxon>Fungi</taxon>
        <taxon>Dikarya</taxon>
        <taxon>Ascomycota</taxon>
        <taxon>Pezizomycotina</taxon>
        <taxon>Dothideomycetes</taxon>
        <taxon>Pleosporomycetidae</taxon>
        <taxon>Mytilinidiales</taxon>
        <taxon>Mytilinidiaceae</taxon>
        <taxon>Lophium</taxon>
    </lineage>
</organism>
<keyword evidence="3" id="KW-1185">Reference proteome</keyword>
<protein>
    <submittedName>
        <fullName evidence="2">Uncharacterized protein</fullName>
    </submittedName>
</protein>
<feature type="region of interest" description="Disordered" evidence="1">
    <location>
        <begin position="86"/>
        <end position="117"/>
    </location>
</feature>
<evidence type="ECO:0000313" key="3">
    <source>
        <dbReference type="Proteomes" id="UP000799750"/>
    </source>
</evidence>
<feature type="compositionally biased region" description="Acidic residues" evidence="1">
    <location>
        <begin position="38"/>
        <end position="47"/>
    </location>
</feature>
<reference evidence="2" key="1">
    <citation type="journal article" date="2020" name="Stud. Mycol.">
        <title>101 Dothideomycetes genomes: a test case for predicting lifestyles and emergence of pathogens.</title>
        <authorList>
            <person name="Haridas S."/>
            <person name="Albert R."/>
            <person name="Binder M."/>
            <person name="Bloem J."/>
            <person name="Labutti K."/>
            <person name="Salamov A."/>
            <person name="Andreopoulos B."/>
            <person name="Baker S."/>
            <person name="Barry K."/>
            <person name="Bills G."/>
            <person name="Bluhm B."/>
            <person name="Cannon C."/>
            <person name="Castanera R."/>
            <person name="Culley D."/>
            <person name="Daum C."/>
            <person name="Ezra D."/>
            <person name="Gonzalez J."/>
            <person name="Henrissat B."/>
            <person name="Kuo A."/>
            <person name="Liang C."/>
            <person name="Lipzen A."/>
            <person name="Lutzoni F."/>
            <person name="Magnuson J."/>
            <person name="Mondo S."/>
            <person name="Nolan M."/>
            <person name="Ohm R."/>
            <person name="Pangilinan J."/>
            <person name="Park H.-J."/>
            <person name="Ramirez L."/>
            <person name="Alfaro M."/>
            <person name="Sun H."/>
            <person name="Tritt A."/>
            <person name="Yoshinaga Y."/>
            <person name="Zwiers L.-H."/>
            <person name="Turgeon B."/>
            <person name="Goodwin S."/>
            <person name="Spatafora J."/>
            <person name="Crous P."/>
            <person name="Grigoriev I."/>
        </authorList>
    </citation>
    <scope>NUCLEOTIDE SEQUENCE</scope>
    <source>
        <strain evidence="2">CBS 269.34</strain>
    </source>
</reference>
<name>A0A6A6RAG4_9PEZI</name>
<evidence type="ECO:0000313" key="2">
    <source>
        <dbReference type="EMBL" id="KAF2500743.1"/>
    </source>
</evidence>
<feature type="region of interest" description="Disordered" evidence="1">
    <location>
        <begin position="1"/>
        <end position="27"/>
    </location>
</feature>
<proteinExistence type="predicted"/>
<dbReference type="EMBL" id="MU004183">
    <property type="protein sequence ID" value="KAF2500743.1"/>
    <property type="molecule type" value="Genomic_DNA"/>
</dbReference>
<dbReference type="AlphaFoldDB" id="A0A6A6RAG4"/>
<feature type="compositionally biased region" description="Basic and acidic residues" evidence="1">
    <location>
        <begin position="94"/>
        <end position="107"/>
    </location>
</feature>
<feature type="region of interest" description="Disordered" evidence="1">
    <location>
        <begin position="32"/>
        <end position="51"/>
    </location>
</feature>
<sequence length="117" mass="12968">MVELMMGQVEEERALADGRPERGMVEQMSMLSPPLESLAEEDEDEGQDGTSMVSPLLESLILETAEQNATEDEVVKGVMVVEREVEDVEEEGEVPNKIREDAKEEGSRLCNNALPHP</sequence>
<accession>A0A6A6RAG4</accession>
<feature type="compositionally biased region" description="Basic and acidic residues" evidence="1">
    <location>
        <begin position="10"/>
        <end position="24"/>
    </location>
</feature>
<dbReference type="OrthoDB" id="10679276at2759"/>
<evidence type="ECO:0000256" key="1">
    <source>
        <dbReference type="SAM" id="MobiDB-lite"/>
    </source>
</evidence>
<dbReference type="Proteomes" id="UP000799750">
    <property type="component" value="Unassembled WGS sequence"/>
</dbReference>
<gene>
    <name evidence="2" type="ORF">BU16DRAFT_523506</name>
</gene>